<sequence length="66" mass="7389">MKRYECLSCRHFRFDEGEPTCIEPRNALRLSGTSWSYHPPSSAHTCELHSAKPAAEFAALHSLAAD</sequence>
<dbReference type="EMBL" id="QJSX01000001">
    <property type="protein sequence ID" value="PYE56222.1"/>
    <property type="molecule type" value="Genomic_DNA"/>
</dbReference>
<dbReference type="Proteomes" id="UP000248326">
    <property type="component" value="Unassembled WGS sequence"/>
</dbReference>
<dbReference type="AlphaFoldDB" id="A0A318SMV6"/>
<reference evidence="1 2" key="1">
    <citation type="submission" date="2018-06" db="EMBL/GenBank/DDBJ databases">
        <title>Genomic Encyclopedia of Type Strains, Phase IV (KMG-IV): sequencing the most valuable type-strain genomes for metagenomic binning, comparative biology and taxonomic classification.</title>
        <authorList>
            <person name="Goeker M."/>
        </authorList>
    </citation>
    <scope>NUCLEOTIDE SEQUENCE [LARGE SCALE GENOMIC DNA]</scope>
    <source>
        <strain evidence="1 2">DSM 18048</strain>
    </source>
</reference>
<evidence type="ECO:0000313" key="1">
    <source>
        <dbReference type="EMBL" id="PYE56222.1"/>
    </source>
</evidence>
<comment type="caution">
    <text evidence="1">The sequence shown here is derived from an EMBL/GenBank/DDBJ whole genome shotgun (WGS) entry which is preliminary data.</text>
</comment>
<evidence type="ECO:0000313" key="2">
    <source>
        <dbReference type="Proteomes" id="UP000248326"/>
    </source>
</evidence>
<organism evidence="1 2">
    <name type="scientific">Deinococcus yavapaiensis KR-236</name>
    <dbReference type="NCBI Taxonomy" id="694435"/>
    <lineage>
        <taxon>Bacteria</taxon>
        <taxon>Thermotogati</taxon>
        <taxon>Deinococcota</taxon>
        <taxon>Deinococci</taxon>
        <taxon>Deinococcales</taxon>
        <taxon>Deinococcaceae</taxon>
        <taxon>Deinococcus</taxon>
    </lineage>
</organism>
<accession>A0A318SMV6</accession>
<name>A0A318SMV6_9DEIO</name>
<gene>
    <name evidence="1" type="ORF">DES52_10126</name>
</gene>
<proteinExistence type="predicted"/>
<protein>
    <submittedName>
        <fullName evidence="1">Uncharacterized protein</fullName>
    </submittedName>
</protein>
<dbReference type="RefSeq" id="WP_110884752.1">
    <property type="nucleotide sequence ID" value="NZ_QJSX01000001.1"/>
</dbReference>
<keyword evidence="2" id="KW-1185">Reference proteome</keyword>